<dbReference type="PANTHER" id="PTHR30237:SF5">
    <property type="entry name" value="CARBOXYPEPTIDASE VC_A0337-RELATED"/>
    <property type="match status" value="1"/>
</dbReference>
<feature type="domain" description="LD-carboxypeptidase C-terminal" evidence="5">
    <location>
        <begin position="204"/>
        <end position="319"/>
    </location>
</feature>
<dbReference type="InterPro" id="IPR003507">
    <property type="entry name" value="S66_fam"/>
</dbReference>
<dbReference type="PIRSF" id="PIRSF028757">
    <property type="entry name" value="LD-carboxypeptidase"/>
    <property type="match status" value="1"/>
</dbReference>
<gene>
    <name evidence="6" type="ORF">MED297_00465</name>
</gene>
<protein>
    <recommendedName>
        <fullName evidence="8">LD-carboxypeptidase</fullName>
    </recommendedName>
</protein>
<dbReference type="OrthoDB" id="9807329at2"/>
<dbReference type="InterPro" id="IPR029062">
    <property type="entry name" value="Class_I_gatase-like"/>
</dbReference>
<reference evidence="6 7" key="1">
    <citation type="submission" date="2006-02" db="EMBL/GenBank/DDBJ databases">
        <authorList>
            <person name="Pinhassi J."/>
            <person name="Pedros-Alio C."/>
            <person name="Ferriera S."/>
            <person name="Johnson J."/>
            <person name="Kravitz S."/>
            <person name="Halpern A."/>
            <person name="Remington K."/>
            <person name="Beeson K."/>
            <person name="Tran B."/>
            <person name="Rogers Y.-H."/>
            <person name="Friedman R."/>
            <person name="Venter J.C."/>
        </authorList>
    </citation>
    <scope>NUCLEOTIDE SEQUENCE [LARGE SCALE GENOMIC DNA]</scope>
    <source>
        <strain evidence="6 7">MED297</strain>
    </source>
</reference>
<organism evidence="6 7">
    <name type="scientific">Reinekea blandensis MED297</name>
    <dbReference type="NCBI Taxonomy" id="314283"/>
    <lineage>
        <taxon>Bacteria</taxon>
        <taxon>Pseudomonadati</taxon>
        <taxon>Pseudomonadota</taxon>
        <taxon>Gammaproteobacteria</taxon>
        <taxon>Oceanospirillales</taxon>
        <taxon>Saccharospirillaceae</taxon>
        <taxon>Reinekea</taxon>
    </lineage>
</organism>
<dbReference type="InterPro" id="IPR040921">
    <property type="entry name" value="Peptidase_S66C"/>
</dbReference>
<dbReference type="InterPro" id="IPR040449">
    <property type="entry name" value="Peptidase_S66_N"/>
</dbReference>
<dbReference type="InterPro" id="IPR027478">
    <property type="entry name" value="LdcA_N"/>
</dbReference>
<dbReference type="GO" id="GO:0016787">
    <property type="term" value="F:hydrolase activity"/>
    <property type="evidence" value="ECO:0007669"/>
    <property type="project" value="UniProtKB-KW"/>
</dbReference>
<dbReference type="STRING" id="314283.MED297_00465"/>
<dbReference type="SUPFAM" id="SSF141986">
    <property type="entry name" value="LD-carboxypeptidase A C-terminal domain-like"/>
    <property type="match status" value="1"/>
</dbReference>
<evidence type="ECO:0000256" key="3">
    <source>
        <dbReference type="PIRSR" id="PIRSR028757-1"/>
    </source>
</evidence>
<dbReference type="InterPro" id="IPR027461">
    <property type="entry name" value="Carboxypeptidase_A_C_sf"/>
</dbReference>
<dbReference type="MEROPS" id="S66.003"/>
<name>A4BIA8_9GAMM</name>
<comment type="similarity">
    <text evidence="1">Belongs to the peptidase S66 family.</text>
</comment>
<evidence type="ECO:0000259" key="4">
    <source>
        <dbReference type="Pfam" id="PF02016"/>
    </source>
</evidence>
<dbReference type="Pfam" id="PF02016">
    <property type="entry name" value="Peptidase_S66"/>
    <property type="match status" value="1"/>
</dbReference>
<evidence type="ECO:0008006" key="8">
    <source>
        <dbReference type="Google" id="ProtNLM"/>
    </source>
</evidence>
<evidence type="ECO:0000313" key="6">
    <source>
        <dbReference type="EMBL" id="EAR08115.1"/>
    </source>
</evidence>
<feature type="active site" description="Nucleophile" evidence="3">
    <location>
        <position position="114"/>
    </location>
</feature>
<dbReference type="PANTHER" id="PTHR30237">
    <property type="entry name" value="MURAMOYLTETRAPEPTIDE CARBOXYPEPTIDASE"/>
    <property type="match status" value="1"/>
</dbReference>
<keyword evidence="7" id="KW-1185">Reference proteome</keyword>
<accession>A4BIA8</accession>
<dbReference type="SUPFAM" id="SSF52317">
    <property type="entry name" value="Class I glutamine amidotransferase-like"/>
    <property type="match status" value="1"/>
</dbReference>
<proteinExistence type="inferred from homology"/>
<dbReference type="Gene3D" id="3.50.30.60">
    <property type="entry name" value="LD-carboxypeptidase A C-terminal domain-like"/>
    <property type="match status" value="1"/>
</dbReference>
<evidence type="ECO:0000313" key="7">
    <source>
        <dbReference type="Proteomes" id="UP000005953"/>
    </source>
</evidence>
<dbReference type="RefSeq" id="WP_008046366.1">
    <property type="nucleotide sequence ID" value="NZ_CH724153.1"/>
</dbReference>
<evidence type="ECO:0000256" key="1">
    <source>
        <dbReference type="ARBA" id="ARBA00010233"/>
    </source>
</evidence>
<sequence length="337" mass="37223">MTTLFPPALKPGSTIGFYSPSSPATHFAPKRTQRAIDYLEAKGYRIEPGALTGQADHYRAGSIQARADELNSLIRNPDIDCIMSTIGGANSNSLLPYIDYDAIRKQPKVFVGYSDVTAILLAIYQQTGLTTFYGPALTASFGELPPFVDDTYQAFETVTRAHRIPLTLPNPEQWTEQFLPWEEQTQAKQGRDNSQTFHGQGKVKGRLIGGNLNTMTAIWGSPYMPEIRDGDVLLIEDSLKDIATVERLFAFLKLNGVFDRVSAVLLGKHELFKDGDTGRTPMDVLREVLNGQPVPIVEDFDCSHTHPMLTLPIGAQVTVDFDQQAIRLLDCSVSDDS</sequence>
<dbReference type="HOGENOM" id="CLU_034346_1_1_6"/>
<evidence type="ECO:0000259" key="5">
    <source>
        <dbReference type="Pfam" id="PF17676"/>
    </source>
</evidence>
<dbReference type="EMBL" id="AAOE01000025">
    <property type="protein sequence ID" value="EAR08115.1"/>
    <property type="molecule type" value="Genomic_DNA"/>
</dbReference>
<comment type="caution">
    <text evidence="6">The sequence shown here is derived from an EMBL/GenBank/DDBJ whole genome shotgun (WGS) entry which is preliminary data.</text>
</comment>
<feature type="active site" description="Charge relay system" evidence="3">
    <location>
        <position position="236"/>
    </location>
</feature>
<evidence type="ECO:0000256" key="2">
    <source>
        <dbReference type="ARBA" id="ARBA00022801"/>
    </source>
</evidence>
<dbReference type="Gene3D" id="3.40.50.10740">
    <property type="entry name" value="Class I glutamine amidotransferase-like"/>
    <property type="match status" value="1"/>
</dbReference>
<feature type="active site" description="Charge relay system" evidence="3">
    <location>
        <position position="304"/>
    </location>
</feature>
<dbReference type="CDD" id="cd07062">
    <property type="entry name" value="Peptidase_S66_mccF_like"/>
    <property type="match status" value="1"/>
</dbReference>
<dbReference type="Proteomes" id="UP000005953">
    <property type="component" value="Unassembled WGS sequence"/>
</dbReference>
<dbReference type="AlphaFoldDB" id="A4BIA8"/>
<feature type="domain" description="LD-carboxypeptidase N-terminal" evidence="4">
    <location>
        <begin position="15"/>
        <end position="134"/>
    </location>
</feature>
<keyword evidence="2" id="KW-0378">Hydrolase</keyword>
<dbReference type="Pfam" id="PF17676">
    <property type="entry name" value="Peptidase_S66C"/>
    <property type="match status" value="1"/>
</dbReference>